<evidence type="ECO:0000256" key="1">
    <source>
        <dbReference type="SAM" id="MobiDB-lite"/>
    </source>
</evidence>
<feature type="region of interest" description="Disordered" evidence="1">
    <location>
        <begin position="36"/>
        <end position="59"/>
    </location>
</feature>
<organism evidence="2 4">
    <name type="scientific">Mus musculus</name>
    <name type="common">Mouse</name>
    <dbReference type="NCBI Taxonomy" id="10090"/>
    <lineage>
        <taxon>Eukaryota</taxon>
        <taxon>Metazoa</taxon>
        <taxon>Chordata</taxon>
        <taxon>Craniata</taxon>
        <taxon>Vertebrata</taxon>
        <taxon>Euteleostomi</taxon>
        <taxon>Mammalia</taxon>
        <taxon>Eutheria</taxon>
        <taxon>Euarchontoglires</taxon>
        <taxon>Glires</taxon>
        <taxon>Rodentia</taxon>
        <taxon>Myomorpha</taxon>
        <taxon>Muroidea</taxon>
        <taxon>Muridae</taxon>
        <taxon>Murinae</taxon>
        <taxon>Mus</taxon>
        <taxon>Mus</taxon>
    </lineage>
</organism>
<dbReference type="Ensembl" id="ENSMUST00000249320.1">
    <property type="protein sequence ID" value="ENSMUSP00000159693.1"/>
    <property type="gene ID" value="ENSMUSG00000074529.12"/>
</dbReference>
<protein>
    <submittedName>
        <fullName evidence="2">Zinc finger protein 972</fullName>
    </submittedName>
</protein>
<evidence type="ECO:0000313" key="3">
    <source>
        <dbReference type="MGI" id="MGI:1925953"/>
    </source>
</evidence>
<dbReference type="AGR" id="MGI:1925953"/>
<keyword evidence="4" id="KW-1185">Reference proteome</keyword>
<dbReference type="Proteomes" id="UP000000589">
    <property type="component" value="Chromosome 2"/>
</dbReference>
<dbReference type="GeneTree" id="ENSGT00940000153805"/>
<reference evidence="2" key="4">
    <citation type="submission" date="2025-09" db="UniProtKB">
        <authorList>
            <consortium name="Ensembl"/>
        </authorList>
    </citation>
    <scope>IDENTIFICATION</scope>
    <source>
        <strain evidence="2">C57BL/6J</strain>
    </source>
</reference>
<evidence type="ECO:0000313" key="2">
    <source>
        <dbReference type="Ensembl" id="ENSMUSP00000159693.1"/>
    </source>
</evidence>
<proteinExistence type="predicted"/>
<reference evidence="2 4" key="1">
    <citation type="journal article" date="2009" name="PLoS Biol.">
        <title>Lineage-specific biology revealed by a finished genome assembly of the mouse.</title>
        <authorList>
            <consortium name="Mouse Genome Sequencing Consortium"/>
            <person name="Church D.M."/>
            <person name="Goodstadt L."/>
            <person name="Hillier L.W."/>
            <person name="Zody M.C."/>
            <person name="Goldstein S."/>
            <person name="She X."/>
            <person name="Bult C.J."/>
            <person name="Agarwala R."/>
            <person name="Cherry J.L."/>
            <person name="DiCuccio M."/>
            <person name="Hlavina W."/>
            <person name="Kapustin Y."/>
            <person name="Meric P."/>
            <person name="Maglott D."/>
            <person name="Birtle Z."/>
            <person name="Marques A.C."/>
            <person name="Graves T."/>
            <person name="Zhou S."/>
            <person name="Teague B."/>
            <person name="Potamousis K."/>
            <person name="Churas C."/>
            <person name="Place M."/>
            <person name="Herschleb J."/>
            <person name="Runnheim R."/>
            <person name="Forrest D."/>
            <person name="Amos-Landgraf J."/>
            <person name="Schwartz D.C."/>
            <person name="Cheng Z."/>
            <person name="Lindblad-Toh K."/>
            <person name="Eichler E.E."/>
            <person name="Ponting C.P."/>
        </authorList>
    </citation>
    <scope>NUCLEOTIDE SEQUENCE [LARGE SCALE GENOMIC DNA]</scope>
    <source>
        <strain evidence="2 4">C57BL/6J</strain>
    </source>
</reference>
<accession>A0A9L6KDL2</accession>
<name>A0A9L6KDL2_MOUSE</name>
<sequence>MGTFGKNIQLKTIFKLLEVMEGNYTRNNVNLTNITCANERPPKGDPHSSLGTAADPRRH</sequence>
<dbReference type="AlphaFoldDB" id="A0A9L6KDL2"/>
<reference evidence="2 4" key="2">
    <citation type="journal article" date="2011" name="PLoS Biol.">
        <title>Modernizing reference genome assemblies.</title>
        <authorList>
            <person name="Church D.M."/>
            <person name="Schneider V.A."/>
            <person name="Graves T."/>
            <person name="Auger K."/>
            <person name="Cunningham F."/>
            <person name="Bouk N."/>
            <person name="Chen H.C."/>
            <person name="Agarwala R."/>
            <person name="McLaren W.M."/>
            <person name="Ritchie G.R."/>
            <person name="Albracht D."/>
            <person name="Kremitzki M."/>
            <person name="Rock S."/>
            <person name="Kotkiewicz H."/>
            <person name="Kremitzki C."/>
            <person name="Wollam A."/>
            <person name="Trani L."/>
            <person name="Fulton L."/>
            <person name="Fulton R."/>
            <person name="Matthews L."/>
            <person name="Whitehead S."/>
            <person name="Chow W."/>
            <person name="Torrance J."/>
            <person name="Dunn M."/>
            <person name="Harden G."/>
            <person name="Threadgold G."/>
            <person name="Wood J."/>
            <person name="Collins J."/>
            <person name="Heath P."/>
            <person name="Griffiths G."/>
            <person name="Pelan S."/>
            <person name="Grafham D."/>
            <person name="Eichler E.E."/>
            <person name="Weinstock G."/>
            <person name="Mardis E.R."/>
            <person name="Wilson R.K."/>
            <person name="Howe K."/>
            <person name="Flicek P."/>
            <person name="Hubbard T."/>
        </authorList>
    </citation>
    <scope>NUCLEOTIDE SEQUENCE [LARGE SCALE GENOMIC DNA]</scope>
    <source>
        <strain evidence="2 4">C57BL/6J</strain>
    </source>
</reference>
<reference evidence="2" key="3">
    <citation type="submission" date="2025-08" db="UniProtKB">
        <authorList>
            <consortium name="Ensembl"/>
        </authorList>
    </citation>
    <scope>IDENTIFICATION</scope>
    <source>
        <strain evidence="2">C57BL/6J</strain>
    </source>
</reference>
<dbReference type="MGI" id="MGI:1925953">
    <property type="gene designation" value="Zfp972"/>
</dbReference>
<gene>
    <name evidence="2 3" type="primary">Zfp972</name>
</gene>
<evidence type="ECO:0000313" key="4">
    <source>
        <dbReference type="Proteomes" id="UP000000589"/>
    </source>
</evidence>